<keyword evidence="6" id="KW-1185">Reference proteome</keyword>
<proteinExistence type="predicted"/>
<dbReference type="PANTHER" id="PTHR43280:SF28">
    <property type="entry name" value="HTH-TYPE TRANSCRIPTIONAL ACTIVATOR RHAS"/>
    <property type="match status" value="1"/>
</dbReference>
<evidence type="ECO:0000256" key="2">
    <source>
        <dbReference type="ARBA" id="ARBA00023125"/>
    </source>
</evidence>
<dbReference type="SUPFAM" id="SSF51215">
    <property type="entry name" value="Regulatory protein AraC"/>
    <property type="match status" value="1"/>
</dbReference>
<keyword evidence="3" id="KW-0804">Transcription</keyword>
<name>A0A430K4T5_9FLAO</name>
<dbReference type="PROSITE" id="PS00041">
    <property type="entry name" value="HTH_ARAC_FAMILY_1"/>
    <property type="match status" value="1"/>
</dbReference>
<dbReference type="PANTHER" id="PTHR43280">
    <property type="entry name" value="ARAC-FAMILY TRANSCRIPTIONAL REGULATOR"/>
    <property type="match status" value="1"/>
</dbReference>
<dbReference type="InterPro" id="IPR009057">
    <property type="entry name" value="Homeodomain-like_sf"/>
</dbReference>
<dbReference type="EMBL" id="RQPJ01000003">
    <property type="protein sequence ID" value="RTE53989.1"/>
    <property type="molecule type" value="Genomic_DNA"/>
</dbReference>
<dbReference type="GO" id="GO:0043565">
    <property type="term" value="F:sequence-specific DNA binding"/>
    <property type="evidence" value="ECO:0007669"/>
    <property type="project" value="InterPro"/>
</dbReference>
<organism evidence="5 6">
    <name type="scientific">Arenibacter aquaticus</name>
    <dbReference type="NCBI Taxonomy" id="2489054"/>
    <lineage>
        <taxon>Bacteria</taxon>
        <taxon>Pseudomonadati</taxon>
        <taxon>Bacteroidota</taxon>
        <taxon>Flavobacteriia</taxon>
        <taxon>Flavobacteriales</taxon>
        <taxon>Flavobacteriaceae</taxon>
        <taxon>Arenibacter</taxon>
    </lineage>
</organism>
<comment type="caution">
    <text evidence="5">The sequence shown here is derived from an EMBL/GenBank/DDBJ whole genome shotgun (WGS) entry which is preliminary data.</text>
</comment>
<keyword evidence="1" id="KW-0805">Transcription regulation</keyword>
<accession>A0A430K4T5</accession>
<feature type="domain" description="HTH araC/xylS-type" evidence="4">
    <location>
        <begin position="162"/>
        <end position="264"/>
    </location>
</feature>
<dbReference type="InterPro" id="IPR037923">
    <property type="entry name" value="HTH-like"/>
</dbReference>
<evidence type="ECO:0000313" key="6">
    <source>
        <dbReference type="Proteomes" id="UP000267585"/>
    </source>
</evidence>
<dbReference type="RefSeq" id="WP_126161977.1">
    <property type="nucleotide sequence ID" value="NZ_RQPJ01000003.1"/>
</dbReference>
<evidence type="ECO:0000259" key="4">
    <source>
        <dbReference type="PROSITE" id="PS01124"/>
    </source>
</evidence>
<dbReference type="Gene3D" id="1.10.10.60">
    <property type="entry name" value="Homeodomain-like"/>
    <property type="match status" value="2"/>
</dbReference>
<dbReference type="AlphaFoldDB" id="A0A430K4T5"/>
<dbReference type="SUPFAM" id="SSF46689">
    <property type="entry name" value="Homeodomain-like"/>
    <property type="match status" value="1"/>
</dbReference>
<evidence type="ECO:0000313" key="5">
    <source>
        <dbReference type="EMBL" id="RTE53989.1"/>
    </source>
</evidence>
<evidence type="ECO:0000256" key="3">
    <source>
        <dbReference type="ARBA" id="ARBA00023163"/>
    </source>
</evidence>
<dbReference type="InterPro" id="IPR018060">
    <property type="entry name" value="HTH_AraC"/>
</dbReference>
<protein>
    <submittedName>
        <fullName evidence="5">AraC family transcriptional regulator</fullName>
    </submittedName>
</protein>
<dbReference type="SMART" id="SM00342">
    <property type="entry name" value="HTH_ARAC"/>
    <property type="match status" value="1"/>
</dbReference>
<dbReference type="GO" id="GO:0003700">
    <property type="term" value="F:DNA-binding transcription factor activity"/>
    <property type="evidence" value="ECO:0007669"/>
    <property type="project" value="InterPro"/>
</dbReference>
<gene>
    <name evidence="5" type="ORF">EHW67_08630</name>
</gene>
<evidence type="ECO:0000256" key="1">
    <source>
        <dbReference type="ARBA" id="ARBA00023015"/>
    </source>
</evidence>
<dbReference type="OrthoDB" id="4480133at2"/>
<dbReference type="Proteomes" id="UP000267585">
    <property type="component" value="Unassembled WGS sequence"/>
</dbReference>
<dbReference type="PROSITE" id="PS01124">
    <property type="entry name" value="HTH_ARAC_FAMILY_2"/>
    <property type="match status" value="1"/>
</dbReference>
<sequence length="264" mass="31023">MTNIHYNFTSTNIECPVTQIMGMWEFKRPAFFKYLCYSLSGHLLHMVTKGSYLVKINGVAYNVKEGDVIYYYESEEVETIGGTEEVIFYSVSYQAPSLFPLPIDKRIISVDSEIRKLFDQLYKGFSFDDKERKSFIIYSNLLAILYKIGHVNFDYNEKEDSNELWWAIERRIRKNKSFRPSLSYLSEIAGYSRATLIRSCKRATGHTPINRIRKIRMEEARSLLTFANINVTQVSEYLGYNRVHEFSREFSKYYGEPPSKLIIR</sequence>
<keyword evidence="2" id="KW-0238">DNA-binding</keyword>
<reference evidence="5 6" key="1">
    <citation type="submission" date="2018-11" db="EMBL/GenBank/DDBJ databases">
        <title>Arenibacter aquaticus sp.nov., a marine bacterium isolated from surface seawater in the South China Sea.</title>
        <authorList>
            <person name="Guo J."/>
            <person name="Sun J."/>
        </authorList>
    </citation>
    <scope>NUCLEOTIDE SEQUENCE [LARGE SCALE GENOMIC DNA]</scope>
    <source>
        <strain evidence="5 6">GUO666</strain>
    </source>
</reference>
<dbReference type="InterPro" id="IPR018062">
    <property type="entry name" value="HTH_AraC-typ_CS"/>
</dbReference>
<dbReference type="Pfam" id="PF12833">
    <property type="entry name" value="HTH_18"/>
    <property type="match status" value="1"/>
</dbReference>